<dbReference type="GO" id="GO:0106141">
    <property type="term" value="F:flavin prenyltransferase activity"/>
    <property type="evidence" value="ECO:0007669"/>
    <property type="project" value="UniProtKB-EC"/>
</dbReference>
<dbReference type="InterPro" id="IPR003382">
    <property type="entry name" value="Flavoprotein"/>
</dbReference>
<keyword evidence="4 5" id="KW-0808">Transferase</keyword>
<dbReference type="eggNOG" id="COG0163">
    <property type="taxonomic scope" value="Bacteria"/>
</dbReference>
<keyword evidence="3 5" id="KW-0288">FMN</keyword>
<dbReference type="Gene3D" id="3.40.50.1950">
    <property type="entry name" value="Flavin prenyltransferase-like"/>
    <property type="match status" value="1"/>
</dbReference>
<dbReference type="NCBIfam" id="NF004685">
    <property type="entry name" value="PRK06029.1"/>
    <property type="match status" value="1"/>
</dbReference>
<feature type="binding site" evidence="5">
    <location>
        <position position="152"/>
    </location>
    <ligand>
        <name>dimethylallyl phosphate</name>
        <dbReference type="ChEBI" id="CHEBI:88052"/>
    </ligand>
</feature>
<evidence type="ECO:0000256" key="4">
    <source>
        <dbReference type="ARBA" id="ARBA00022679"/>
    </source>
</evidence>
<evidence type="ECO:0000313" key="8">
    <source>
        <dbReference type="Proteomes" id="UP000007488"/>
    </source>
</evidence>
<evidence type="ECO:0000256" key="5">
    <source>
        <dbReference type="HAMAP-Rule" id="MF_01984"/>
    </source>
</evidence>
<protein>
    <recommendedName>
        <fullName evidence="5">Flavin prenyltransferase UbiX</fullName>
        <ecNumber evidence="5">2.5.1.129</ecNumber>
    </recommendedName>
</protein>
<dbReference type="RefSeq" id="WP_013624888.1">
    <property type="nucleotide sequence ID" value="NC_015172.1"/>
</dbReference>
<gene>
    <name evidence="5" type="primary">ubiX</name>
    <name evidence="7" type="ordered locus">Sgly_1723</name>
</gene>
<dbReference type="Proteomes" id="UP000007488">
    <property type="component" value="Chromosome"/>
</dbReference>
<evidence type="ECO:0000256" key="1">
    <source>
        <dbReference type="ARBA" id="ARBA00022602"/>
    </source>
</evidence>
<feature type="binding site" evidence="5">
    <location>
        <begin position="87"/>
        <end position="90"/>
    </location>
    <ligand>
        <name>FMN</name>
        <dbReference type="ChEBI" id="CHEBI:58210"/>
    </ligand>
</feature>
<dbReference type="InterPro" id="IPR036551">
    <property type="entry name" value="Flavin_trans-like"/>
</dbReference>
<dbReference type="SUPFAM" id="SSF52507">
    <property type="entry name" value="Homo-oligomeric flavin-containing Cys decarboxylases, HFCD"/>
    <property type="match status" value="1"/>
</dbReference>
<keyword evidence="8" id="KW-1185">Reference proteome</keyword>
<dbReference type="HAMAP" id="MF_01984">
    <property type="entry name" value="ubiX_pad"/>
    <property type="match status" value="1"/>
</dbReference>
<proteinExistence type="inferred from homology"/>
<feature type="binding site" evidence="5">
    <location>
        <begin position="11"/>
        <end position="13"/>
    </location>
    <ligand>
        <name>FMN</name>
        <dbReference type="ChEBI" id="CHEBI:58210"/>
    </ligand>
</feature>
<dbReference type="HOGENOM" id="CLU_074522_0_1_9"/>
<dbReference type="EMBL" id="CP002547">
    <property type="protein sequence ID" value="ADY56020.1"/>
    <property type="molecule type" value="Genomic_DNA"/>
</dbReference>
<reference evidence="7 8" key="1">
    <citation type="journal article" date="2011" name="Stand. Genomic Sci.">
        <title>Complete genome sequence of Syntrophobotulus glycolicus type strain (FlGlyR).</title>
        <authorList>
            <person name="Han C."/>
            <person name="Mwirichia R."/>
            <person name="Chertkov O."/>
            <person name="Held B."/>
            <person name="Lapidus A."/>
            <person name="Nolan M."/>
            <person name="Lucas S."/>
            <person name="Hammon N."/>
            <person name="Deshpande S."/>
            <person name="Cheng J.F."/>
            <person name="Tapia R."/>
            <person name="Goodwin L."/>
            <person name="Pitluck S."/>
            <person name="Huntemann M."/>
            <person name="Liolios K."/>
            <person name="Ivanova N."/>
            <person name="Pagani I."/>
            <person name="Mavromatis K."/>
            <person name="Ovchinikova G."/>
            <person name="Pati A."/>
            <person name="Chen A."/>
            <person name="Palaniappan K."/>
            <person name="Land M."/>
            <person name="Hauser L."/>
            <person name="Brambilla E.M."/>
            <person name="Rohde M."/>
            <person name="Spring S."/>
            <person name="Sikorski J."/>
            <person name="Goker M."/>
            <person name="Woyke T."/>
            <person name="Bristow J."/>
            <person name="Eisen J.A."/>
            <person name="Markowitz V."/>
            <person name="Hugenholtz P."/>
            <person name="Kyrpides N.C."/>
            <person name="Klenk H.P."/>
            <person name="Detter J.C."/>
        </authorList>
    </citation>
    <scope>NUCLEOTIDE SEQUENCE [LARGE SCALE GENOMIC DNA]</scope>
    <source>
        <strain evidence="8">DSM 8271 / FlGlyR</strain>
    </source>
</reference>
<keyword evidence="1 5" id="KW-0637">Prenyltransferase</keyword>
<dbReference type="InterPro" id="IPR004507">
    <property type="entry name" value="UbiX-like"/>
</dbReference>
<dbReference type="AlphaFoldDB" id="F0SYY3"/>
<dbReference type="OrthoDB" id="9781577at2"/>
<keyword evidence="2 5" id="KW-0285">Flavoprotein</keyword>
<evidence type="ECO:0000259" key="6">
    <source>
        <dbReference type="Pfam" id="PF02441"/>
    </source>
</evidence>
<feature type="binding site" evidence="5">
    <location>
        <position position="122"/>
    </location>
    <ligand>
        <name>FMN</name>
        <dbReference type="ChEBI" id="CHEBI:58210"/>
    </ligand>
</feature>
<reference evidence="8" key="2">
    <citation type="submission" date="2011-02" db="EMBL/GenBank/DDBJ databases">
        <title>The complete genome of Syntrophobotulus glycolicus DSM 8271.</title>
        <authorList>
            <person name="Lucas S."/>
            <person name="Copeland A."/>
            <person name="Lapidus A."/>
            <person name="Bruce D."/>
            <person name="Goodwin L."/>
            <person name="Pitluck S."/>
            <person name="Kyrpides N."/>
            <person name="Mavromatis K."/>
            <person name="Pagani I."/>
            <person name="Ivanova N."/>
            <person name="Mikhailova N."/>
            <person name="Chertkov O."/>
            <person name="Held B."/>
            <person name="Detter J.C."/>
            <person name="Tapia R."/>
            <person name="Han C."/>
            <person name="Land M."/>
            <person name="Hauser L."/>
            <person name="Markowitz V."/>
            <person name="Cheng J.-F."/>
            <person name="Hugenholtz P."/>
            <person name="Woyke T."/>
            <person name="Wu D."/>
            <person name="Spring S."/>
            <person name="Schroeder M."/>
            <person name="Brambilla E."/>
            <person name="Klenk H.-P."/>
            <person name="Eisen J.A."/>
        </authorList>
    </citation>
    <scope>NUCLEOTIDE SEQUENCE [LARGE SCALE GENOMIC DNA]</scope>
    <source>
        <strain evidence="8">DSM 8271 / FlGlyR</strain>
    </source>
</reference>
<comment type="function">
    <text evidence="5">Flavin prenyltransferase that catalyzes the synthesis of the prenylated FMN cofactor (prenyl-FMN) for 4-hydroxy-3-polyprenylbenzoic acid decarboxylase UbiD. The prenyltransferase is metal-independent and links a dimethylallyl moiety from dimethylallyl monophosphate (DMAP) to the flavin N5 and C6 atoms of FMN.</text>
</comment>
<dbReference type="NCBIfam" id="TIGR00421">
    <property type="entry name" value="ubiX_pad"/>
    <property type="match status" value="1"/>
</dbReference>
<feature type="binding site" evidence="5">
    <location>
        <position position="168"/>
    </location>
    <ligand>
        <name>dimethylallyl phosphate</name>
        <dbReference type="ChEBI" id="CHEBI:88052"/>
    </ligand>
</feature>
<evidence type="ECO:0000256" key="2">
    <source>
        <dbReference type="ARBA" id="ARBA00022630"/>
    </source>
</evidence>
<comment type="catalytic activity">
    <reaction evidence="5">
        <text>dimethylallyl phosphate + FMNH2 = prenylated FMNH2 + phosphate</text>
        <dbReference type="Rhea" id="RHEA:37743"/>
        <dbReference type="ChEBI" id="CHEBI:43474"/>
        <dbReference type="ChEBI" id="CHEBI:57618"/>
        <dbReference type="ChEBI" id="CHEBI:87467"/>
        <dbReference type="ChEBI" id="CHEBI:88052"/>
        <dbReference type="EC" id="2.5.1.129"/>
    </reaction>
</comment>
<comment type="caution">
    <text evidence="5">Lacks conserved residue(s) required for the propagation of feature annotation.</text>
</comment>
<name>F0SYY3_SYNGF</name>
<comment type="similarity">
    <text evidence="5">Belongs to the UbiX/PAD1 family.</text>
</comment>
<organism evidence="7 8">
    <name type="scientific">Syntrophobotulus glycolicus (strain DSM 8271 / FlGlyR)</name>
    <dbReference type="NCBI Taxonomy" id="645991"/>
    <lineage>
        <taxon>Bacteria</taxon>
        <taxon>Bacillati</taxon>
        <taxon>Bacillota</taxon>
        <taxon>Clostridia</taxon>
        <taxon>Eubacteriales</taxon>
        <taxon>Desulfitobacteriaceae</taxon>
        <taxon>Syntrophobotulus</taxon>
    </lineage>
</organism>
<evidence type="ECO:0000313" key="7">
    <source>
        <dbReference type="EMBL" id="ADY56020.1"/>
    </source>
</evidence>
<accession>F0SYY3</accession>
<evidence type="ECO:0000256" key="3">
    <source>
        <dbReference type="ARBA" id="ARBA00022643"/>
    </source>
</evidence>
<dbReference type="STRING" id="645991.Sgly_1723"/>
<dbReference type="Pfam" id="PF02441">
    <property type="entry name" value="Flavoprotein"/>
    <property type="match status" value="1"/>
</dbReference>
<feature type="domain" description="Flavoprotein" evidence="6">
    <location>
        <begin position="4"/>
        <end position="172"/>
    </location>
</feature>
<dbReference type="KEGG" id="sgy:Sgly_1723"/>
<dbReference type="EC" id="2.5.1.129" evidence="5"/>
<sequence>MKNRFIVGITGASGSIYADKLIKVLVEKGYEVHVVLTETGLKVMEYECGRNALTFSAGVIVHSNQDLFAPIASGSFRSKGMVVLPSSMNTLGHIAGGTGDGLLSRAAQVMLKERRPFIVVPRETPYTIINIENMLRIAKAGGVILPASPGFYHHPESMGDLVDYIVGKILDILNIEHDLFQRWGEK</sequence>
<feature type="binding site" evidence="5">
    <location>
        <position position="37"/>
    </location>
    <ligand>
        <name>FMN</name>
        <dbReference type="ChEBI" id="CHEBI:58210"/>
    </ligand>
</feature>